<keyword evidence="2" id="KW-1185">Reference proteome</keyword>
<sequence>MLLTETSADIATTIEVDAHGSPVTVEAATWLVCFVPGLQRQWWHRFAHARHKHVFALRPLDDGTWLLVEPWWTRMMVNVLTLDQATKFLRWGARGDVLKVCERIPGRGSQMRGWANCSVLVSYMLGRCYWTWTPNGLYRRLKAEPEVVSVNVDAYLSALRTEA</sequence>
<gene>
    <name evidence="1" type="ORF">LK996_16360</name>
</gene>
<comment type="caution">
    <text evidence="1">The sequence shown here is derived from an EMBL/GenBank/DDBJ whole genome shotgun (WGS) entry which is preliminary data.</text>
</comment>
<name>A0ABS8JLZ5_9GAMM</name>
<evidence type="ECO:0000313" key="1">
    <source>
        <dbReference type="EMBL" id="MCC8364645.1"/>
    </source>
</evidence>
<evidence type="ECO:0000313" key="2">
    <source>
        <dbReference type="Proteomes" id="UP001165293"/>
    </source>
</evidence>
<reference evidence="1" key="1">
    <citation type="submission" date="2021-10" db="EMBL/GenBank/DDBJ databases">
        <authorList>
            <person name="Lyu M."/>
            <person name="Wang X."/>
            <person name="Meng X."/>
            <person name="Xu K."/>
        </authorList>
    </citation>
    <scope>NUCLEOTIDE SEQUENCE</scope>
    <source>
        <strain evidence="1">A6</strain>
    </source>
</reference>
<proteinExistence type="predicted"/>
<accession>A0ABS8JLZ5</accession>
<dbReference type="Proteomes" id="UP001165293">
    <property type="component" value="Unassembled WGS sequence"/>
</dbReference>
<protein>
    <submittedName>
        <fullName evidence="1">Uncharacterized protein</fullName>
    </submittedName>
</protein>
<organism evidence="1 2">
    <name type="scientific">Noviluteimonas lactosilytica</name>
    <dbReference type="NCBI Taxonomy" id="2888523"/>
    <lineage>
        <taxon>Bacteria</taxon>
        <taxon>Pseudomonadati</taxon>
        <taxon>Pseudomonadota</taxon>
        <taxon>Gammaproteobacteria</taxon>
        <taxon>Lysobacterales</taxon>
        <taxon>Lysobacteraceae</taxon>
        <taxon>Noviluteimonas</taxon>
    </lineage>
</organism>
<dbReference type="RefSeq" id="WP_230528438.1">
    <property type="nucleotide sequence ID" value="NZ_JAJGAK010000005.1"/>
</dbReference>
<dbReference type="EMBL" id="JAJGAK010000005">
    <property type="protein sequence ID" value="MCC8364645.1"/>
    <property type="molecule type" value="Genomic_DNA"/>
</dbReference>